<proteinExistence type="predicted"/>
<feature type="domain" description="N-acetyltransferase" evidence="3">
    <location>
        <begin position="3"/>
        <end position="158"/>
    </location>
</feature>
<protein>
    <submittedName>
        <fullName evidence="4">Acetyltransferase</fullName>
    </submittedName>
</protein>
<keyword evidence="6" id="KW-1185">Reference proteome</keyword>
<dbReference type="AlphaFoldDB" id="A0A0M9U2X6"/>
<reference evidence="5 6" key="2">
    <citation type="submission" date="2015-07" db="EMBL/GenBank/DDBJ databases">
        <title>Genome sequence of Levilinea saccharolytica DSM 16555.</title>
        <authorList>
            <person name="Hemp J."/>
            <person name="Ward L.M."/>
            <person name="Pace L.A."/>
            <person name="Fischer W.W."/>
        </authorList>
    </citation>
    <scope>NUCLEOTIDE SEQUENCE [LARGE SCALE GENOMIC DNA]</scope>
    <source>
        <strain evidence="5 6">KIBI-1</strain>
    </source>
</reference>
<dbReference type="CDD" id="cd04301">
    <property type="entry name" value="NAT_SF"/>
    <property type="match status" value="1"/>
</dbReference>
<dbReference type="InterPro" id="IPR050832">
    <property type="entry name" value="Bact_Acetyltransf"/>
</dbReference>
<evidence type="ECO:0000259" key="3">
    <source>
        <dbReference type="PROSITE" id="PS51186"/>
    </source>
</evidence>
<keyword evidence="2" id="KW-0012">Acyltransferase</keyword>
<gene>
    <name evidence="5" type="ORF">ADN01_03715</name>
    <name evidence="4" type="ORF">LSAC_03093</name>
</gene>
<reference evidence="4" key="1">
    <citation type="journal article" date="2015" name="Genome Announc.">
        <title>Draft Genome Sequences of Anaerolinea thermolimosa IMO-1, Bellilinea caldifistulae GOMI-1, Leptolinea tardivitalis YMTK-2, Levilinea saccharolytica KIBI-1, Longilinea arvoryzae KOME-1, Previously Described as Members of the Class Anaerolineae (Chloroflexi).</title>
        <authorList>
            <person name="Matsuura N."/>
            <person name="Tourlousse M.D."/>
            <person name="Ohashi A."/>
            <person name="Hugenholtz P."/>
            <person name="Sekiguchi Y."/>
        </authorList>
    </citation>
    <scope>NUCLEOTIDE SEQUENCE</scope>
    <source>
        <strain evidence="4">KIBI-1</strain>
    </source>
</reference>
<accession>A0A0M9U2X6</accession>
<dbReference type="PROSITE" id="PS51186">
    <property type="entry name" value="GNAT"/>
    <property type="match status" value="1"/>
</dbReference>
<organism evidence="4">
    <name type="scientific">Levilinea saccharolytica</name>
    <dbReference type="NCBI Taxonomy" id="229921"/>
    <lineage>
        <taxon>Bacteria</taxon>
        <taxon>Bacillati</taxon>
        <taxon>Chloroflexota</taxon>
        <taxon>Anaerolineae</taxon>
        <taxon>Anaerolineales</taxon>
        <taxon>Anaerolineaceae</taxon>
        <taxon>Levilinea</taxon>
    </lineage>
</organism>
<dbReference type="PANTHER" id="PTHR43877">
    <property type="entry name" value="AMINOALKYLPHOSPHONATE N-ACETYLTRANSFERASE-RELATED-RELATED"/>
    <property type="match status" value="1"/>
</dbReference>
<dbReference type="InterPro" id="IPR000182">
    <property type="entry name" value="GNAT_dom"/>
</dbReference>
<evidence type="ECO:0000256" key="2">
    <source>
        <dbReference type="ARBA" id="ARBA00023315"/>
    </source>
</evidence>
<dbReference type="PANTHER" id="PTHR43877:SF2">
    <property type="entry name" value="AMINOALKYLPHOSPHONATE N-ACETYLTRANSFERASE-RELATED"/>
    <property type="match status" value="1"/>
</dbReference>
<dbReference type="Pfam" id="PF00583">
    <property type="entry name" value="Acetyltransf_1"/>
    <property type="match status" value="1"/>
</dbReference>
<sequence length="158" mass="17691">MPFHIRPHQPQDIPWILSLSDRLTAFDLPAWRQAETINSANQALLKKALEEPETGSTFLIAETDSGLRAGFIFLQTETEFFSRQPQGYISDLVVHPDHEGQGVGRALLQAAEAWAQDNGFPVLTLYVFASNARARQLYEKVGFQAELIKYAKPIPPKA</sequence>
<dbReference type="Gene3D" id="3.40.630.30">
    <property type="match status" value="1"/>
</dbReference>
<dbReference type="SUPFAM" id="SSF55729">
    <property type="entry name" value="Acyl-CoA N-acyltransferases (Nat)"/>
    <property type="match status" value="1"/>
</dbReference>
<dbReference type="Proteomes" id="UP000050501">
    <property type="component" value="Unassembled WGS sequence"/>
</dbReference>
<dbReference type="RefSeq" id="WP_062419492.1">
    <property type="nucleotide sequence ID" value="NZ_BBXZ01000165.1"/>
</dbReference>
<name>A0A0M9U2X6_9CHLR</name>
<dbReference type="EMBL" id="LGCM01000016">
    <property type="protein sequence ID" value="KPL88719.1"/>
    <property type="molecule type" value="Genomic_DNA"/>
</dbReference>
<dbReference type="InterPro" id="IPR016181">
    <property type="entry name" value="Acyl_CoA_acyltransferase"/>
</dbReference>
<dbReference type="OrthoDB" id="9789081at2"/>
<dbReference type="STRING" id="229921.ADN01_03715"/>
<evidence type="ECO:0000313" key="6">
    <source>
        <dbReference type="Proteomes" id="UP000050501"/>
    </source>
</evidence>
<dbReference type="GO" id="GO:0016747">
    <property type="term" value="F:acyltransferase activity, transferring groups other than amino-acyl groups"/>
    <property type="evidence" value="ECO:0007669"/>
    <property type="project" value="InterPro"/>
</dbReference>
<evidence type="ECO:0000256" key="1">
    <source>
        <dbReference type="ARBA" id="ARBA00022679"/>
    </source>
</evidence>
<keyword evidence="1 4" id="KW-0808">Transferase</keyword>
<dbReference type="EMBL" id="DF967975">
    <property type="protein sequence ID" value="GAP19193.1"/>
    <property type="molecule type" value="Genomic_DNA"/>
</dbReference>
<evidence type="ECO:0000313" key="4">
    <source>
        <dbReference type="EMBL" id="GAP19193.1"/>
    </source>
</evidence>
<evidence type="ECO:0000313" key="5">
    <source>
        <dbReference type="EMBL" id="KPL88719.1"/>
    </source>
</evidence>